<dbReference type="GO" id="GO:0007076">
    <property type="term" value="P:mitotic chromosome condensation"/>
    <property type="evidence" value="ECO:0007669"/>
    <property type="project" value="InterPro"/>
</dbReference>
<keyword evidence="7 11" id="KW-0132">Cell division</keyword>
<keyword evidence="8 11" id="KW-0498">Mitosis</keyword>
<keyword evidence="6" id="KW-0963">Cytoplasm</keyword>
<evidence type="ECO:0000256" key="8">
    <source>
        <dbReference type="ARBA" id="ARBA00022776"/>
    </source>
</evidence>
<feature type="region of interest" description="Disordered" evidence="12">
    <location>
        <begin position="410"/>
        <end position="431"/>
    </location>
</feature>
<organism evidence="13 14">
    <name type="scientific">Saccharomycodes ludwigii</name>
    <dbReference type="NCBI Taxonomy" id="36035"/>
    <lineage>
        <taxon>Eukaryota</taxon>
        <taxon>Fungi</taxon>
        <taxon>Dikarya</taxon>
        <taxon>Ascomycota</taxon>
        <taxon>Saccharomycotina</taxon>
        <taxon>Saccharomycetes</taxon>
        <taxon>Saccharomycodales</taxon>
        <taxon>Saccharomycodaceae</taxon>
        <taxon>Saccharomycodes</taxon>
    </lineage>
</organism>
<evidence type="ECO:0000256" key="11">
    <source>
        <dbReference type="PIRNR" id="PIRNR017126"/>
    </source>
</evidence>
<dbReference type="EMBL" id="UFAJ01000042">
    <property type="protein sequence ID" value="SSD58737.1"/>
    <property type="molecule type" value="Genomic_DNA"/>
</dbReference>
<keyword evidence="5" id="KW-0158">Chromosome</keyword>
<dbReference type="GO" id="GO:0051301">
    <property type="term" value="P:cell division"/>
    <property type="evidence" value="ECO:0007669"/>
    <property type="project" value="UniProtKB-KW"/>
</dbReference>
<dbReference type="PANTHER" id="PTHR13108:SF9">
    <property type="entry name" value="CONDENSIN COMPLEX SUBUNIT 2"/>
    <property type="match status" value="1"/>
</dbReference>
<sequence length="880" mass="99418">MALQFRYQQHNRIVDKSDPNHAEDDDDEEDVGIFTNRATIMANFEEWIKLATDNKITSKNSWNFALIDYFHDLNVLKDDENGNINFQRASATLDGCVKIYSSRVDSVATETGKLLTGLATDKNKNVESNDHRVNNGPNHNGAEDGNTNITDNTAVQNGDVVIDPVTGLPVNSVAEEIGKRRRNYNRILETTLTEFDNIKLKELDEELRIDPLFKKALSEFDEGGSKSLLLSTLNVDDNIRVIFDAIGTSVFEEKDIRGKNMTGEGEKTKTVENNIIKSAENLINEHDEDNNSILDSISDPLDSDDDKESSSANDQNISQLSSAYNISRDNFQQTDDDILVLGSKIITNLNFKNLCPSMEEVRTVVKDVSKAKELLKDVNGKFENFLTDQDLEDVALNDIGIQDVNIDPRTAMDDYDSYDNDNDDESDRNPSHDIYEFEENIVNKSNNLLVEHSNESNISDITNTMSVISDEGISAVLDMDALSYFDDNLKKSWRGRDHWKVTNWKKFNTNTSNDNNNTTADASTTAAAAATTTTTTTTTTNNNNVGDHSDDDNSSPIIDKKQIDFFDFSTNPEDIIFESRKKSRIDMPLKDRENETHYLLPNDFHFTADKITRLFIKPTVRMAFISKRENLKKLSKGGYKSIQSTNNTTTNNNIVNNNDLNNNDVPNIADENFWAKNYDINETVENASLNGDLLPDNDNSDNENNDDIIGFDFNDAFGDEDKLDSAQEPIDLKVPNLSEQMENSNGMNIAHTATSLPLRNPTEFNNKMTYSRVSKRVDVKKLKDNIWATIQMNLVNTKNSKEVSESFHDELLLTDEVDTTVQDLNFSDVVSQVTNMYGESARKDLSTSFFFICLLHLANEHGFKIQNVENYEDLIIRFQQ</sequence>
<dbReference type="PIRSF" id="PIRSF017126">
    <property type="entry name" value="Condensin_H"/>
    <property type="match status" value="1"/>
</dbReference>
<proteinExistence type="inferred from homology"/>
<comment type="similarity">
    <text evidence="3 11">Belongs to the CND2 (condensin subunit 2) family.</text>
</comment>
<evidence type="ECO:0000256" key="3">
    <source>
        <dbReference type="ARBA" id="ARBA00009471"/>
    </source>
</evidence>
<comment type="function">
    <text evidence="11">Regulatory subunit of the condensin complex, a complex required for conversion of interphase chromatin into mitotic-like condense chromosomes.</text>
</comment>
<dbReference type="Pfam" id="PF05786">
    <property type="entry name" value="Cnd2"/>
    <property type="match status" value="1"/>
</dbReference>
<feature type="compositionally biased region" description="Acidic residues" evidence="12">
    <location>
        <begin position="413"/>
        <end position="426"/>
    </location>
</feature>
<reference evidence="14" key="1">
    <citation type="submission" date="2018-06" db="EMBL/GenBank/DDBJ databases">
        <authorList>
            <person name="Guldener U."/>
        </authorList>
    </citation>
    <scope>NUCLEOTIDE SEQUENCE [LARGE SCALE GENOMIC DNA]</scope>
    <source>
        <strain evidence="14">UTAD17</strain>
    </source>
</reference>
<evidence type="ECO:0000256" key="6">
    <source>
        <dbReference type="ARBA" id="ARBA00022490"/>
    </source>
</evidence>
<evidence type="ECO:0000313" key="13">
    <source>
        <dbReference type="EMBL" id="SSD58737.1"/>
    </source>
</evidence>
<feature type="compositionally biased region" description="Low complexity" evidence="12">
    <location>
        <begin position="291"/>
        <end position="300"/>
    </location>
</feature>
<keyword evidence="14" id="KW-1185">Reference proteome</keyword>
<evidence type="ECO:0000256" key="10">
    <source>
        <dbReference type="ARBA" id="ARBA00023306"/>
    </source>
</evidence>
<feature type="region of interest" description="Disordered" evidence="12">
    <location>
        <begin position="531"/>
        <end position="556"/>
    </location>
</feature>
<evidence type="ECO:0000256" key="5">
    <source>
        <dbReference type="ARBA" id="ARBA00022454"/>
    </source>
</evidence>
<comment type="subcellular location">
    <subcellularLocation>
        <location evidence="1">Chromosome</location>
    </subcellularLocation>
    <subcellularLocation>
        <location evidence="2">Cytoplasm</location>
    </subcellularLocation>
</comment>
<dbReference type="GO" id="GO:0003682">
    <property type="term" value="F:chromatin binding"/>
    <property type="evidence" value="ECO:0007669"/>
    <property type="project" value="TreeGrafter"/>
</dbReference>
<evidence type="ECO:0000256" key="7">
    <source>
        <dbReference type="ARBA" id="ARBA00022618"/>
    </source>
</evidence>
<evidence type="ECO:0000256" key="12">
    <source>
        <dbReference type="SAM" id="MobiDB-lite"/>
    </source>
</evidence>
<feature type="compositionally biased region" description="Low complexity" evidence="12">
    <location>
        <begin position="531"/>
        <end position="544"/>
    </location>
</feature>
<dbReference type="PANTHER" id="PTHR13108">
    <property type="entry name" value="CONDENSIN COMPLEX SUBUNIT 2"/>
    <property type="match status" value="1"/>
</dbReference>
<accession>A0A376B236</accession>
<protein>
    <recommendedName>
        <fullName evidence="4 11">Condensin complex subunit 2</fullName>
    </recommendedName>
</protein>
<dbReference type="VEuPathDB" id="FungiDB:SCODWIG_00498"/>
<dbReference type="InterPro" id="IPR022816">
    <property type="entry name" value="Condensin_barren_su2"/>
</dbReference>
<evidence type="ECO:0000256" key="1">
    <source>
        <dbReference type="ARBA" id="ARBA00004286"/>
    </source>
</evidence>
<keyword evidence="10 11" id="KW-0131">Cell cycle</keyword>
<dbReference type="GO" id="GO:0000796">
    <property type="term" value="C:condensin complex"/>
    <property type="evidence" value="ECO:0007669"/>
    <property type="project" value="InterPro"/>
</dbReference>
<feature type="region of interest" description="Disordered" evidence="12">
    <location>
        <begin position="639"/>
        <end position="658"/>
    </location>
</feature>
<evidence type="ECO:0000256" key="4">
    <source>
        <dbReference type="ARBA" id="ARBA00016065"/>
    </source>
</evidence>
<dbReference type="Proteomes" id="UP000262825">
    <property type="component" value="Unassembled WGS sequence"/>
</dbReference>
<feature type="region of interest" description="Disordered" evidence="12">
    <location>
        <begin position="287"/>
        <end position="317"/>
    </location>
</feature>
<dbReference type="AlphaFoldDB" id="A0A376B236"/>
<keyword evidence="9 11" id="KW-0226">DNA condensation</keyword>
<feature type="compositionally biased region" description="Low complexity" evidence="12">
    <location>
        <begin position="645"/>
        <end position="658"/>
    </location>
</feature>
<feature type="region of interest" description="Disordered" evidence="12">
    <location>
        <begin position="125"/>
        <end position="148"/>
    </location>
</feature>
<name>A0A376B236_9ASCO</name>
<evidence type="ECO:0000313" key="14">
    <source>
        <dbReference type="Proteomes" id="UP000262825"/>
    </source>
</evidence>
<evidence type="ECO:0000256" key="2">
    <source>
        <dbReference type="ARBA" id="ARBA00004496"/>
    </source>
</evidence>
<dbReference type="GO" id="GO:0005737">
    <property type="term" value="C:cytoplasm"/>
    <property type="evidence" value="ECO:0007669"/>
    <property type="project" value="UniProtKB-SubCell"/>
</dbReference>
<gene>
    <name evidence="13" type="ORF">SCODWIG_00498</name>
</gene>
<evidence type="ECO:0000256" key="9">
    <source>
        <dbReference type="ARBA" id="ARBA00023067"/>
    </source>
</evidence>